<evidence type="ECO:0000259" key="2">
    <source>
        <dbReference type="PROSITE" id="PS50853"/>
    </source>
</evidence>
<dbReference type="PROSITE" id="PS50853">
    <property type="entry name" value="FN3"/>
    <property type="match status" value="1"/>
</dbReference>
<evidence type="ECO:0000313" key="4">
    <source>
        <dbReference type="Proteomes" id="UP000602647"/>
    </source>
</evidence>
<dbReference type="SUPFAM" id="SSF49373">
    <property type="entry name" value="Invasin/intimin cell-adhesion fragments"/>
    <property type="match status" value="1"/>
</dbReference>
<organism evidence="3 4">
    <name type="scientific">Zhenpiania hominis</name>
    <dbReference type="NCBI Taxonomy" id="2763644"/>
    <lineage>
        <taxon>Bacteria</taxon>
        <taxon>Bacillati</taxon>
        <taxon>Bacillota</taxon>
        <taxon>Clostridia</taxon>
        <taxon>Peptostreptococcales</taxon>
        <taxon>Anaerovoracaceae</taxon>
        <taxon>Zhenpiania</taxon>
    </lineage>
</organism>
<feature type="chain" id="PRO_5037012417" evidence="1">
    <location>
        <begin position="27"/>
        <end position="365"/>
    </location>
</feature>
<dbReference type="EMBL" id="JACRYT010000027">
    <property type="protein sequence ID" value="MBC6681178.1"/>
    <property type="molecule type" value="Genomic_DNA"/>
</dbReference>
<sequence length="365" mass="40240">MKRKLSILIALMMAISVFAIPTMAHAETGEEGQSEIDYYRIRLVNGNSLPNSIAIGQKLDLDVVGYNYDDEAIKVSQSGWTWEIEQYNDETANVASIDSNGILTAKAEGAIEIYAYSNDNYAYSTTICIGFLESTDGIWLYSNKTAKVMDGYVQGDSSIYAVPDKVIVDDWYGIPDGTYTVTALAKDAMLSGTVKAAVVPDSVKSFGAHCLGYDLYTSTSGVKSYQRVSGFKIYGFSENPASAAYARANGFTYVNINKTTVPANVAKVVKPSKVTGLKVKAGKKKMTVRWKRNTKATGYQITYAQNKKFKKGKKNITIAKNKTTKKTIKKLKAKKTYYVKVRAYKKSGSKKLYGAYSKVKKVRVK</sequence>
<keyword evidence="1" id="KW-0732">Signal</keyword>
<feature type="domain" description="Fibronectin type-III" evidence="2">
    <location>
        <begin position="270"/>
        <end position="365"/>
    </location>
</feature>
<dbReference type="InterPro" id="IPR013783">
    <property type="entry name" value="Ig-like_fold"/>
</dbReference>
<dbReference type="SMART" id="SM00060">
    <property type="entry name" value="FN3"/>
    <property type="match status" value="1"/>
</dbReference>
<dbReference type="SUPFAM" id="SSF49265">
    <property type="entry name" value="Fibronectin type III"/>
    <property type="match status" value="1"/>
</dbReference>
<dbReference type="Gene3D" id="2.60.40.1080">
    <property type="match status" value="1"/>
</dbReference>
<accession>A0A923SXB3</accession>
<dbReference type="InterPro" id="IPR003961">
    <property type="entry name" value="FN3_dom"/>
</dbReference>
<dbReference type="InterPro" id="IPR008964">
    <property type="entry name" value="Invasin/intimin_cell_adhesion"/>
</dbReference>
<dbReference type="Proteomes" id="UP000602647">
    <property type="component" value="Unassembled WGS sequence"/>
</dbReference>
<name>A0A923SXB3_9FIRM</name>
<evidence type="ECO:0000313" key="3">
    <source>
        <dbReference type="EMBL" id="MBC6681178.1"/>
    </source>
</evidence>
<gene>
    <name evidence="3" type="ORF">H9L42_15250</name>
</gene>
<dbReference type="AlphaFoldDB" id="A0A923SXB3"/>
<comment type="caution">
    <text evidence="3">The sequence shown here is derived from an EMBL/GenBank/DDBJ whole genome shotgun (WGS) entry which is preliminary data.</text>
</comment>
<dbReference type="Gene3D" id="2.60.40.10">
    <property type="entry name" value="Immunoglobulins"/>
    <property type="match status" value="1"/>
</dbReference>
<dbReference type="InterPro" id="IPR036116">
    <property type="entry name" value="FN3_sf"/>
</dbReference>
<keyword evidence="4" id="KW-1185">Reference proteome</keyword>
<feature type="signal peptide" evidence="1">
    <location>
        <begin position="1"/>
        <end position="26"/>
    </location>
</feature>
<evidence type="ECO:0000256" key="1">
    <source>
        <dbReference type="SAM" id="SignalP"/>
    </source>
</evidence>
<dbReference type="Pfam" id="PF00041">
    <property type="entry name" value="fn3"/>
    <property type="match status" value="1"/>
</dbReference>
<reference evidence="3" key="1">
    <citation type="submission" date="2020-08" db="EMBL/GenBank/DDBJ databases">
        <title>Genome public.</title>
        <authorList>
            <person name="Liu C."/>
            <person name="Sun Q."/>
        </authorList>
    </citation>
    <scope>NUCLEOTIDE SEQUENCE</scope>
    <source>
        <strain evidence="3">BX12</strain>
    </source>
</reference>
<protein>
    <submittedName>
        <fullName evidence="3">Fibronectin type III domain-containing protein</fullName>
    </submittedName>
</protein>
<dbReference type="RefSeq" id="WP_187304274.1">
    <property type="nucleotide sequence ID" value="NZ_JACRYT010000027.1"/>
</dbReference>
<proteinExistence type="predicted"/>